<accession>A0A132TSR2</accession>
<dbReference type="RefSeq" id="WP_060861854.1">
    <property type="nucleotide sequence ID" value="NZ_LIRB01000139.1"/>
</dbReference>
<feature type="chain" id="PRO_5039319459" description="DUF6843 domain-containing protein" evidence="1">
    <location>
        <begin position="23"/>
        <end position="148"/>
    </location>
</feature>
<proteinExistence type="predicted"/>
<sequence>MRKALLILIPLLLILGSCSSNKRNPNLYLIPKNFVGWVQIIYNQEGFAEVKKTNGKNIYTIPESGILKTSTPDAEYGVASDEFYYYDEQNKQQKLNVDKMIHGQNIGKGESADSSGKTNGPAVQSFFVGTENDLQNMPYPGYPDDLLK</sequence>
<feature type="domain" description="DUF6843" evidence="2">
    <location>
        <begin position="23"/>
        <end position="111"/>
    </location>
</feature>
<evidence type="ECO:0000313" key="3">
    <source>
        <dbReference type="EMBL" id="KWX74379.1"/>
    </source>
</evidence>
<keyword evidence="4" id="KW-1185">Reference proteome</keyword>
<dbReference type="PATRIC" id="fig|483937.3.peg.549"/>
<comment type="caution">
    <text evidence="3">The sequence shown here is derived from an EMBL/GenBank/DDBJ whole genome shotgun (WGS) entry which is preliminary data.</text>
</comment>
<feature type="signal peptide" evidence="1">
    <location>
        <begin position="1"/>
        <end position="22"/>
    </location>
</feature>
<organism evidence="3 4">
    <name type="scientific">Paenibacillus riograndensis</name>
    <dbReference type="NCBI Taxonomy" id="483937"/>
    <lineage>
        <taxon>Bacteria</taxon>
        <taxon>Bacillati</taxon>
        <taxon>Bacillota</taxon>
        <taxon>Bacilli</taxon>
        <taxon>Bacillales</taxon>
        <taxon>Paenibacillaceae</taxon>
        <taxon>Paenibacillus</taxon>
        <taxon>Paenibacillus sonchi group</taxon>
    </lineage>
</organism>
<evidence type="ECO:0000313" key="4">
    <source>
        <dbReference type="Proteomes" id="UP000070475"/>
    </source>
</evidence>
<evidence type="ECO:0000259" key="2">
    <source>
        <dbReference type="Pfam" id="PF20862"/>
    </source>
</evidence>
<dbReference type="Pfam" id="PF20862">
    <property type="entry name" value="DUF6843"/>
    <property type="match status" value="1"/>
</dbReference>
<dbReference type="PROSITE" id="PS51257">
    <property type="entry name" value="PROKAR_LIPOPROTEIN"/>
    <property type="match status" value="1"/>
</dbReference>
<dbReference type="Proteomes" id="UP000070475">
    <property type="component" value="Unassembled WGS sequence"/>
</dbReference>
<name>A0A132TSR2_9BACL</name>
<dbReference type="AlphaFoldDB" id="A0A132TSR2"/>
<evidence type="ECO:0000256" key="1">
    <source>
        <dbReference type="SAM" id="SignalP"/>
    </source>
</evidence>
<reference evidence="3 4" key="1">
    <citation type="submission" date="2015-08" db="EMBL/GenBank/DDBJ databases">
        <title>Genomes of Paenibacillus riograndensis.</title>
        <authorList>
            <person name="Sant'Anna F.H."/>
            <person name="Souza R."/>
            <person name="Ambrosini A."/>
            <person name="Bach E."/>
            <person name="Fernandes G."/>
            <person name="Balsanelli E."/>
            <person name="Baura V.A."/>
            <person name="Pedrosa F.O."/>
            <person name="Souza E.M."/>
            <person name="Passaglia L."/>
        </authorList>
    </citation>
    <scope>NUCLEOTIDE SEQUENCE [LARGE SCALE GENOMIC DNA]</scope>
    <source>
        <strain evidence="3 4">CAS34</strain>
    </source>
</reference>
<dbReference type="InterPro" id="IPR049293">
    <property type="entry name" value="DUF6843"/>
</dbReference>
<keyword evidence="1" id="KW-0732">Signal</keyword>
<protein>
    <recommendedName>
        <fullName evidence="2">DUF6843 domain-containing protein</fullName>
    </recommendedName>
</protein>
<gene>
    <name evidence="3" type="ORF">AMQ84_20485</name>
</gene>
<dbReference type="OrthoDB" id="68404at2"/>
<dbReference type="EMBL" id="LIRB01000139">
    <property type="protein sequence ID" value="KWX74379.1"/>
    <property type="molecule type" value="Genomic_DNA"/>
</dbReference>